<keyword evidence="4" id="KW-1185">Reference proteome</keyword>
<keyword evidence="2" id="KW-0812">Transmembrane</keyword>
<gene>
    <name evidence="3" type="ORF">GCM10009754_73940</name>
</gene>
<dbReference type="EMBL" id="BAAANN010000042">
    <property type="protein sequence ID" value="GAA1985527.1"/>
    <property type="molecule type" value="Genomic_DNA"/>
</dbReference>
<organism evidence="3 4">
    <name type="scientific">Amycolatopsis minnesotensis</name>
    <dbReference type="NCBI Taxonomy" id="337894"/>
    <lineage>
        <taxon>Bacteria</taxon>
        <taxon>Bacillati</taxon>
        <taxon>Actinomycetota</taxon>
        <taxon>Actinomycetes</taxon>
        <taxon>Pseudonocardiales</taxon>
        <taxon>Pseudonocardiaceae</taxon>
        <taxon>Amycolatopsis</taxon>
    </lineage>
</organism>
<keyword evidence="2" id="KW-1133">Transmembrane helix</keyword>
<protein>
    <submittedName>
        <fullName evidence="3">Uncharacterized protein</fullName>
    </submittedName>
</protein>
<proteinExistence type="predicted"/>
<keyword evidence="2" id="KW-0472">Membrane</keyword>
<feature type="transmembrane region" description="Helical" evidence="2">
    <location>
        <begin position="83"/>
        <end position="102"/>
    </location>
</feature>
<feature type="region of interest" description="Disordered" evidence="1">
    <location>
        <begin position="1"/>
        <end position="21"/>
    </location>
</feature>
<name>A0ABP5DTK8_9PSEU</name>
<feature type="transmembrane region" description="Helical" evidence="2">
    <location>
        <begin position="114"/>
        <end position="135"/>
    </location>
</feature>
<dbReference type="RefSeq" id="WP_344429694.1">
    <property type="nucleotide sequence ID" value="NZ_BAAANN010000042.1"/>
</dbReference>
<feature type="region of interest" description="Disordered" evidence="1">
    <location>
        <begin position="146"/>
        <end position="197"/>
    </location>
</feature>
<evidence type="ECO:0000313" key="4">
    <source>
        <dbReference type="Proteomes" id="UP001501116"/>
    </source>
</evidence>
<feature type="transmembrane region" description="Helical" evidence="2">
    <location>
        <begin position="52"/>
        <end position="71"/>
    </location>
</feature>
<accession>A0ABP5DTK8</accession>
<sequence length="197" mass="20640">MTQPQWNGPGWPPQQQGPAAGPSNLVSVAPFAAFACAAGLAISAAVKIVTDAALGALFVLPAAVLLVLAGIRLLKRETPALKLAAIAGSAHILLYLLMVALGELTDTRYFRLGLTGPCITLMGLAGAAAILYVAIPLQSSGALRAPAPKQPRFPPQGYPQQPYPQGYPQQGYPQQGYPQQGYPQQGYPQQGGYPPQR</sequence>
<feature type="transmembrane region" description="Helical" evidence="2">
    <location>
        <begin position="25"/>
        <end position="46"/>
    </location>
</feature>
<dbReference type="Proteomes" id="UP001501116">
    <property type="component" value="Unassembled WGS sequence"/>
</dbReference>
<feature type="compositionally biased region" description="Low complexity" evidence="1">
    <location>
        <begin position="158"/>
        <end position="197"/>
    </location>
</feature>
<evidence type="ECO:0000256" key="1">
    <source>
        <dbReference type="SAM" id="MobiDB-lite"/>
    </source>
</evidence>
<evidence type="ECO:0000256" key="2">
    <source>
        <dbReference type="SAM" id="Phobius"/>
    </source>
</evidence>
<feature type="compositionally biased region" description="Pro residues" evidence="1">
    <location>
        <begin position="148"/>
        <end position="157"/>
    </location>
</feature>
<comment type="caution">
    <text evidence="3">The sequence shown here is derived from an EMBL/GenBank/DDBJ whole genome shotgun (WGS) entry which is preliminary data.</text>
</comment>
<evidence type="ECO:0000313" key="3">
    <source>
        <dbReference type="EMBL" id="GAA1985527.1"/>
    </source>
</evidence>
<reference evidence="4" key="1">
    <citation type="journal article" date="2019" name="Int. J. Syst. Evol. Microbiol.">
        <title>The Global Catalogue of Microorganisms (GCM) 10K type strain sequencing project: providing services to taxonomists for standard genome sequencing and annotation.</title>
        <authorList>
            <consortium name="The Broad Institute Genomics Platform"/>
            <consortium name="The Broad Institute Genome Sequencing Center for Infectious Disease"/>
            <person name="Wu L."/>
            <person name="Ma J."/>
        </authorList>
    </citation>
    <scope>NUCLEOTIDE SEQUENCE [LARGE SCALE GENOMIC DNA]</scope>
    <source>
        <strain evidence="4">JCM 14545</strain>
    </source>
</reference>